<reference evidence="1 2" key="1">
    <citation type="submission" date="2016-03" db="EMBL/GenBank/DDBJ databases">
        <authorList>
            <person name="Heylen K."/>
            <person name="De Vos P."/>
            <person name="Vekeman B."/>
        </authorList>
    </citation>
    <scope>NUCLEOTIDE SEQUENCE [LARGE SCALE GENOMIC DNA]</scope>
    <source>
        <strain evidence="1 2">R-49807</strain>
    </source>
</reference>
<sequence>MRFVIDETSWHFDELEQNSCIEALEVMLDLLDDAHEQGQLACYSEELFETVVWQNKIFYDLYERDSPMAIPWEVQERVASIFGKLPKWQELDSYELRDFDVQIDNNPKEFAPSIAWAHEQTLQNKANTVACLIFPAVRPVGNHAITVNNRITKLWFVRDFQSYRNYFRWLIIDTTRNPDEMAKFAASAFPAIEFIPNCFDGIKDMSKPYRELVEPLTKHLSALSDHGNRIFSGSWQNVSAEFGSLGVEITDENGNTKGNSQARRARTLNVDGEDVVFWWHSKLEPDRDRIHFNPDKVARNGQILIGIFCCHLQT</sequence>
<gene>
    <name evidence="1" type="ORF">A1356_12000</name>
</gene>
<dbReference type="AlphaFoldDB" id="A0A291IQC8"/>
<dbReference type="KEGG" id="mko:MKLM6_4269"/>
<evidence type="ECO:0000313" key="2">
    <source>
        <dbReference type="Proteomes" id="UP000077734"/>
    </source>
</evidence>
<proteinExistence type="predicted"/>
<dbReference type="RefSeq" id="WP_064027218.1">
    <property type="nucleotide sequence ID" value="NZ_CP023669.1"/>
</dbReference>
<dbReference type="EMBL" id="LUUL01000075">
    <property type="protein sequence ID" value="OAI26053.1"/>
    <property type="molecule type" value="Genomic_DNA"/>
</dbReference>
<protein>
    <submittedName>
        <fullName evidence="1">Uncharacterized protein</fullName>
    </submittedName>
</protein>
<organism evidence="1 2">
    <name type="scientific">Methylomonas koyamae</name>
    <dbReference type="NCBI Taxonomy" id="702114"/>
    <lineage>
        <taxon>Bacteria</taxon>
        <taxon>Pseudomonadati</taxon>
        <taxon>Pseudomonadota</taxon>
        <taxon>Gammaproteobacteria</taxon>
        <taxon>Methylococcales</taxon>
        <taxon>Methylococcaceae</taxon>
        <taxon>Methylomonas</taxon>
    </lineage>
</organism>
<name>A0A291IQC8_9GAMM</name>
<comment type="caution">
    <text evidence="1">The sequence shown here is derived from an EMBL/GenBank/DDBJ whole genome shotgun (WGS) entry which is preliminary data.</text>
</comment>
<evidence type="ECO:0000313" key="1">
    <source>
        <dbReference type="EMBL" id="OAI26053.1"/>
    </source>
</evidence>
<dbReference type="Proteomes" id="UP000077734">
    <property type="component" value="Unassembled WGS sequence"/>
</dbReference>
<accession>A0A291IQC8</accession>
<keyword evidence="2" id="KW-1185">Reference proteome</keyword>